<dbReference type="InterPro" id="IPR013320">
    <property type="entry name" value="ConA-like_dom_sf"/>
</dbReference>
<dbReference type="PANTHER" id="PTHR11346">
    <property type="entry name" value="GALECTIN"/>
    <property type="match status" value="1"/>
</dbReference>
<dbReference type="InterPro" id="IPR001079">
    <property type="entry name" value="Galectin_CRD"/>
</dbReference>
<dbReference type="PANTHER" id="PTHR11346:SF147">
    <property type="entry name" value="GALECTIN"/>
    <property type="match status" value="1"/>
</dbReference>
<dbReference type="Gene3D" id="2.60.120.200">
    <property type="match status" value="1"/>
</dbReference>
<evidence type="ECO:0000256" key="2">
    <source>
        <dbReference type="RuleBase" id="RU102079"/>
    </source>
</evidence>
<name>A0ABY7FE59_MYAAR</name>
<dbReference type="Proteomes" id="UP001164746">
    <property type="component" value="Chromosome 11"/>
</dbReference>
<evidence type="ECO:0000313" key="5">
    <source>
        <dbReference type="Proteomes" id="UP001164746"/>
    </source>
</evidence>
<dbReference type="SMART" id="SM00276">
    <property type="entry name" value="GLECT"/>
    <property type="match status" value="1"/>
</dbReference>
<gene>
    <name evidence="4" type="ORF">MAR_002278</name>
</gene>
<evidence type="ECO:0000259" key="3">
    <source>
        <dbReference type="PROSITE" id="PS51304"/>
    </source>
</evidence>
<sequence>MAKPTFQTPYDSNPIFNPHGDDIAFHFDVRFDGNVIVRNTQQRGIGWGREERDSEWFPFSHDVWFEMMIKVETSSFKVAVNNQHLLEYCHRLQPLGRFDSLRITGDLRLTQVRFHG</sequence>
<keyword evidence="1 2" id="KW-0430">Lectin</keyword>
<dbReference type="Pfam" id="PF00337">
    <property type="entry name" value="Gal-bind_lectin"/>
    <property type="match status" value="1"/>
</dbReference>
<accession>A0ABY7FE59</accession>
<protein>
    <recommendedName>
        <fullName evidence="2">Galectin</fullName>
    </recommendedName>
</protein>
<dbReference type="SUPFAM" id="SSF49899">
    <property type="entry name" value="Concanavalin A-like lectins/glucanases"/>
    <property type="match status" value="1"/>
</dbReference>
<dbReference type="InterPro" id="IPR044156">
    <property type="entry name" value="Galectin-like"/>
</dbReference>
<dbReference type="EMBL" id="CP111022">
    <property type="protein sequence ID" value="WAR20440.1"/>
    <property type="molecule type" value="Genomic_DNA"/>
</dbReference>
<evidence type="ECO:0000313" key="4">
    <source>
        <dbReference type="EMBL" id="WAR20440.1"/>
    </source>
</evidence>
<evidence type="ECO:0000256" key="1">
    <source>
        <dbReference type="ARBA" id="ARBA00022734"/>
    </source>
</evidence>
<organism evidence="4 5">
    <name type="scientific">Mya arenaria</name>
    <name type="common">Soft-shell clam</name>
    <dbReference type="NCBI Taxonomy" id="6604"/>
    <lineage>
        <taxon>Eukaryota</taxon>
        <taxon>Metazoa</taxon>
        <taxon>Spiralia</taxon>
        <taxon>Lophotrochozoa</taxon>
        <taxon>Mollusca</taxon>
        <taxon>Bivalvia</taxon>
        <taxon>Autobranchia</taxon>
        <taxon>Heteroconchia</taxon>
        <taxon>Euheterodonta</taxon>
        <taxon>Imparidentia</taxon>
        <taxon>Neoheterodontei</taxon>
        <taxon>Myida</taxon>
        <taxon>Myoidea</taxon>
        <taxon>Myidae</taxon>
        <taxon>Mya</taxon>
    </lineage>
</organism>
<dbReference type="SMART" id="SM00908">
    <property type="entry name" value="Gal-bind_lectin"/>
    <property type="match status" value="1"/>
</dbReference>
<feature type="domain" description="Galectin" evidence="3">
    <location>
        <begin position="1"/>
        <end position="115"/>
    </location>
</feature>
<reference evidence="4" key="1">
    <citation type="submission" date="2022-11" db="EMBL/GenBank/DDBJ databases">
        <title>Centuries of genome instability and evolution in soft-shell clam transmissible cancer (bioRxiv).</title>
        <authorList>
            <person name="Hart S.F.M."/>
            <person name="Yonemitsu M.A."/>
            <person name="Giersch R.M."/>
            <person name="Beal B.F."/>
            <person name="Arriagada G."/>
            <person name="Davis B.W."/>
            <person name="Ostrander E.A."/>
            <person name="Goff S.P."/>
            <person name="Metzger M.J."/>
        </authorList>
    </citation>
    <scope>NUCLEOTIDE SEQUENCE</scope>
    <source>
        <strain evidence="4">MELC-2E11</strain>
        <tissue evidence="4">Siphon/mantle</tissue>
    </source>
</reference>
<proteinExistence type="predicted"/>
<keyword evidence="5" id="KW-1185">Reference proteome</keyword>
<dbReference type="CDD" id="cd00070">
    <property type="entry name" value="GLECT"/>
    <property type="match status" value="1"/>
</dbReference>
<dbReference type="PROSITE" id="PS51304">
    <property type="entry name" value="GALECTIN"/>
    <property type="match status" value="1"/>
</dbReference>